<accession>A0AAV6GCY0</accession>
<evidence type="ECO:0000313" key="3">
    <source>
        <dbReference type="EMBL" id="KAG5272988.1"/>
    </source>
</evidence>
<proteinExistence type="predicted"/>
<feature type="region of interest" description="Disordered" evidence="1">
    <location>
        <begin position="18"/>
        <end position="39"/>
    </location>
</feature>
<evidence type="ECO:0000259" key="2">
    <source>
        <dbReference type="Pfam" id="PF13843"/>
    </source>
</evidence>
<feature type="compositionally biased region" description="Pro residues" evidence="1">
    <location>
        <begin position="75"/>
        <end position="85"/>
    </location>
</feature>
<dbReference type="Pfam" id="PF13843">
    <property type="entry name" value="DDE_Tnp_1_7"/>
    <property type="match status" value="1"/>
</dbReference>
<dbReference type="EMBL" id="JADWDJ010000012">
    <property type="protein sequence ID" value="KAG5272988.1"/>
    <property type="molecule type" value="Genomic_DNA"/>
</dbReference>
<evidence type="ECO:0000313" key="4">
    <source>
        <dbReference type="Proteomes" id="UP000823561"/>
    </source>
</evidence>
<feature type="region of interest" description="Disordered" evidence="1">
    <location>
        <begin position="618"/>
        <end position="651"/>
    </location>
</feature>
<reference evidence="3" key="1">
    <citation type="submission" date="2020-10" db="EMBL/GenBank/DDBJ databases">
        <title>Chromosome-scale genome assembly of the Allis shad, Alosa alosa.</title>
        <authorList>
            <person name="Margot Z."/>
            <person name="Christophe K."/>
            <person name="Cabau C."/>
            <person name="Louis A."/>
            <person name="Berthelot C."/>
            <person name="Parey E."/>
            <person name="Roest Crollius H."/>
            <person name="Montfort J."/>
            <person name="Robinson-Rechavi M."/>
            <person name="Bucao C."/>
            <person name="Bouchez O."/>
            <person name="Gislard M."/>
            <person name="Lluch J."/>
            <person name="Milhes M."/>
            <person name="Lampietro C."/>
            <person name="Lopez Roques C."/>
            <person name="Donnadieu C."/>
            <person name="Braasch I."/>
            <person name="Desvignes T."/>
            <person name="Postlethwait J."/>
            <person name="Bobe J."/>
            <person name="Guiguen Y."/>
        </authorList>
    </citation>
    <scope>NUCLEOTIDE SEQUENCE</scope>
    <source>
        <strain evidence="3">M-15738</strain>
        <tissue evidence="3">Blood</tissue>
    </source>
</reference>
<dbReference type="InterPro" id="IPR029526">
    <property type="entry name" value="PGBD"/>
</dbReference>
<feature type="compositionally biased region" description="Low complexity" evidence="1">
    <location>
        <begin position="86"/>
        <end position="101"/>
    </location>
</feature>
<dbReference type="PANTHER" id="PTHR46599:SF3">
    <property type="entry name" value="PIGGYBAC TRANSPOSABLE ELEMENT-DERIVED PROTEIN 4"/>
    <property type="match status" value="1"/>
</dbReference>
<feature type="region of interest" description="Disordered" evidence="1">
    <location>
        <begin position="51"/>
        <end position="180"/>
    </location>
</feature>
<dbReference type="PANTHER" id="PTHR46599">
    <property type="entry name" value="PIGGYBAC TRANSPOSABLE ELEMENT-DERIVED PROTEIN 4"/>
    <property type="match status" value="1"/>
</dbReference>
<sequence>MTLEEIHAFIDVESDFNFEEIGDSGSESGSVDSEVEDAFAEGMDVLLDFAEPSAPLPRSLTSSDPLEGTSATAPPVRPPASPPIATPGTSATGPSASTSAPQHRARGPAPAPASTPCPPAARCSARCGKRPVPASTPCPPAARRDKRPAPPSTPCPPTAKRGARHGKRPAQAPVESDPPVDMWHDADWEDVEPPPFKFCPKRTPGPQVDSHLDYRPSDLFQLFFSKEVMHTLCRNTNLYAARKCAEGRKRQWKDVSAEEMFRFLSIVVYHGLLRTSTARDLWRKDPLHREPFPVSVMPGYRFEAIMAYLHMSDPAADAANDQLRGQAGFDGLCRLKPLQDQILAACKAYFHPRQHISVDERMVASKARISMKQYMKDKPTKWGYKLFVLADSSNGYTCNFTVYEGKAKAPSGQGLSFDAVVDLLHVPSLGSGYMVYVDNFYTSSKLFLHLHGLGYGACGTVRENRIGFPRTKENALPTAATRGEMRWIRDGPLLFVKWRDSRDVTMCSTIHKVYGGQTIQRRVKDKRAGTWSTQHIPVPEPVRAYNKYMGGVDLSDFSVTQKMRRWYMKLFLHFVDIAVVNSFILHKEMALARNENPLPQKGYRELLCLELSEFAEPQPCPPAETSGEAATPAEATGEASSSNQEEEGPTGCFPVTVGEIKNLKVFKYKSFQMKLEFLSA</sequence>
<feature type="compositionally biased region" description="Low complexity" evidence="1">
    <location>
        <begin position="23"/>
        <end position="32"/>
    </location>
</feature>
<organism evidence="3 4">
    <name type="scientific">Alosa alosa</name>
    <name type="common">allis shad</name>
    <dbReference type="NCBI Taxonomy" id="278164"/>
    <lineage>
        <taxon>Eukaryota</taxon>
        <taxon>Metazoa</taxon>
        <taxon>Chordata</taxon>
        <taxon>Craniata</taxon>
        <taxon>Vertebrata</taxon>
        <taxon>Euteleostomi</taxon>
        <taxon>Actinopterygii</taxon>
        <taxon>Neopterygii</taxon>
        <taxon>Teleostei</taxon>
        <taxon>Clupei</taxon>
        <taxon>Clupeiformes</taxon>
        <taxon>Clupeoidei</taxon>
        <taxon>Clupeidae</taxon>
        <taxon>Alosa</taxon>
    </lineage>
</organism>
<comment type="caution">
    <text evidence="3">The sequence shown here is derived from an EMBL/GenBank/DDBJ whole genome shotgun (WGS) entry which is preliminary data.</text>
</comment>
<feature type="compositionally biased region" description="Pro residues" evidence="1">
    <location>
        <begin position="109"/>
        <end position="119"/>
    </location>
</feature>
<dbReference type="AlphaFoldDB" id="A0AAV6GCY0"/>
<gene>
    <name evidence="3" type="ORF">AALO_G00171500</name>
</gene>
<evidence type="ECO:0000256" key="1">
    <source>
        <dbReference type="SAM" id="MobiDB-lite"/>
    </source>
</evidence>
<protein>
    <recommendedName>
        <fullName evidence="2">PiggyBac transposable element-derived protein domain-containing protein</fullName>
    </recommendedName>
</protein>
<name>A0AAV6GCY0_9TELE</name>
<keyword evidence="4" id="KW-1185">Reference proteome</keyword>
<dbReference type="Proteomes" id="UP000823561">
    <property type="component" value="Chromosome 12"/>
</dbReference>
<feature type="domain" description="PiggyBac transposable element-derived protein" evidence="2">
    <location>
        <begin position="216"/>
        <end position="583"/>
    </location>
</feature>
<feature type="compositionally biased region" description="Low complexity" evidence="1">
    <location>
        <begin position="623"/>
        <end position="642"/>
    </location>
</feature>